<dbReference type="InterPro" id="IPR013815">
    <property type="entry name" value="ATP_grasp_subdomain_1"/>
</dbReference>
<dbReference type="PROSITE" id="PS50975">
    <property type="entry name" value="ATP_GRASP"/>
    <property type="match status" value="1"/>
</dbReference>
<evidence type="ECO:0000259" key="2">
    <source>
        <dbReference type="PROSITE" id="PS50975"/>
    </source>
</evidence>
<evidence type="ECO:0000313" key="4">
    <source>
        <dbReference type="Proteomes" id="UP000176988"/>
    </source>
</evidence>
<dbReference type="GO" id="GO:0005524">
    <property type="term" value="F:ATP binding"/>
    <property type="evidence" value="ECO:0007669"/>
    <property type="project" value="UniProtKB-UniRule"/>
</dbReference>
<evidence type="ECO:0000256" key="1">
    <source>
        <dbReference type="PROSITE-ProRule" id="PRU00409"/>
    </source>
</evidence>
<dbReference type="GO" id="GO:0046872">
    <property type="term" value="F:metal ion binding"/>
    <property type="evidence" value="ECO:0007669"/>
    <property type="project" value="InterPro"/>
</dbReference>
<dbReference type="GO" id="GO:0016879">
    <property type="term" value="F:ligase activity, forming carbon-nitrogen bonds"/>
    <property type="evidence" value="ECO:0007669"/>
    <property type="project" value="TreeGrafter"/>
</dbReference>
<accession>A0A1F7WCH5</accession>
<comment type="caution">
    <text evidence="3">The sequence shown here is derived from an EMBL/GenBank/DDBJ whole genome shotgun (WGS) entry which is preliminary data.</text>
</comment>
<dbReference type="Gene3D" id="3.30.470.20">
    <property type="entry name" value="ATP-grasp fold, B domain"/>
    <property type="match status" value="1"/>
</dbReference>
<feature type="domain" description="ATP-grasp" evidence="2">
    <location>
        <begin position="105"/>
        <end position="284"/>
    </location>
</feature>
<dbReference type="InterPro" id="IPR013651">
    <property type="entry name" value="ATP-grasp_RimK-type"/>
</dbReference>
<dbReference type="SUPFAM" id="SSF56059">
    <property type="entry name" value="Glutathione synthetase ATP-binding domain-like"/>
    <property type="match status" value="1"/>
</dbReference>
<dbReference type="EMBL" id="MGFG01000030">
    <property type="protein sequence ID" value="OGM00534.1"/>
    <property type="molecule type" value="Genomic_DNA"/>
</dbReference>
<dbReference type="GO" id="GO:0005737">
    <property type="term" value="C:cytoplasm"/>
    <property type="evidence" value="ECO:0007669"/>
    <property type="project" value="TreeGrafter"/>
</dbReference>
<dbReference type="AlphaFoldDB" id="A0A1F7WCH5"/>
<dbReference type="Gene3D" id="3.30.1490.20">
    <property type="entry name" value="ATP-grasp fold, A domain"/>
    <property type="match status" value="1"/>
</dbReference>
<dbReference type="Pfam" id="PF08443">
    <property type="entry name" value="RimK"/>
    <property type="match status" value="1"/>
</dbReference>
<evidence type="ECO:0000313" key="3">
    <source>
        <dbReference type="EMBL" id="OGM00534.1"/>
    </source>
</evidence>
<dbReference type="PANTHER" id="PTHR21621:SF0">
    <property type="entry name" value="BETA-CITRYLGLUTAMATE SYNTHASE B-RELATED"/>
    <property type="match status" value="1"/>
</dbReference>
<keyword evidence="1" id="KW-0067">ATP-binding</keyword>
<organism evidence="3 4">
    <name type="scientific">Candidatus Uhrbacteria bacterium RIFOXYC2_FULL_47_19</name>
    <dbReference type="NCBI Taxonomy" id="1802424"/>
    <lineage>
        <taxon>Bacteria</taxon>
        <taxon>Candidatus Uhriibacteriota</taxon>
    </lineage>
</organism>
<dbReference type="Proteomes" id="UP000176988">
    <property type="component" value="Unassembled WGS sequence"/>
</dbReference>
<proteinExistence type="predicted"/>
<gene>
    <name evidence="3" type="ORF">A2480_02415</name>
</gene>
<dbReference type="STRING" id="1802424.A2480_02415"/>
<reference evidence="3 4" key="1">
    <citation type="journal article" date="2016" name="Nat. Commun.">
        <title>Thousands of microbial genomes shed light on interconnected biogeochemical processes in an aquifer system.</title>
        <authorList>
            <person name="Anantharaman K."/>
            <person name="Brown C.T."/>
            <person name="Hug L.A."/>
            <person name="Sharon I."/>
            <person name="Castelle C.J."/>
            <person name="Probst A.J."/>
            <person name="Thomas B.C."/>
            <person name="Singh A."/>
            <person name="Wilkins M.J."/>
            <person name="Karaoz U."/>
            <person name="Brodie E.L."/>
            <person name="Williams K.H."/>
            <person name="Hubbard S.S."/>
            <person name="Banfield J.F."/>
        </authorList>
    </citation>
    <scope>NUCLEOTIDE SEQUENCE [LARGE SCALE GENOMIC DNA]</scope>
</reference>
<dbReference type="PANTHER" id="PTHR21621">
    <property type="entry name" value="RIBOSOMAL PROTEIN S6 MODIFICATION PROTEIN"/>
    <property type="match status" value="1"/>
</dbReference>
<keyword evidence="1" id="KW-0547">Nucleotide-binding</keyword>
<sequence length="286" mass="32026">MRLLILGHPDFVEHKRLMDEARLTGHTATVAPVEDLAFEFSKSGFIVTLAGRNLLDSFDGLLFRSLFPYVSESLLLAELFHRSGYRIMDQSLATGIYIQSKTYSAWKLQLAGLPVPYGLQTNSPAEIRDHLNRTTWPIIVKSVHGSKGERVHLAKNRHEAEEVLSIENEWPCLLQEKLEIKNEYRILVLGFHALGAVSKEPPVGDFRRNLSLGGRAELVNLPTKTLEMCELAAKILGYEFAGVDLAETKDGRKVILEVNRTPGFSGFELATGINIARKVIDYLINN</sequence>
<protein>
    <recommendedName>
        <fullName evidence="2">ATP-grasp domain-containing protein</fullName>
    </recommendedName>
</protein>
<name>A0A1F7WCH5_9BACT</name>
<dbReference type="InterPro" id="IPR011761">
    <property type="entry name" value="ATP-grasp"/>
</dbReference>